<evidence type="ECO:0000256" key="1">
    <source>
        <dbReference type="SAM" id="MobiDB-lite"/>
    </source>
</evidence>
<evidence type="ECO:0000313" key="3">
    <source>
        <dbReference type="Proteomes" id="UP000322245"/>
    </source>
</evidence>
<feature type="compositionally biased region" description="Acidic residues" evidence="1">
    <location>
        <begin position="8"/>
        <end position="19"/>
    </location>
</feature>
<protein>
    <submittedName>
        <fullName evidence="2">Uncharacterized protein</fullName>
    </submittedName>
</protein>
<feature type="region of interest" description="Disordered" evidence="1">
    <location>
        <begin position="192"/>
        <end position="217"/>
    </location>
</feature>
<organism evidence="2 3">
    <name type="scientific">Cryptococcus floricola</name>
    <dbReference type="NCBI Taxonomy" id="2591691"/>
    <lineage>
        <taxon>Eukaryota</taxon>
        <taxon>Fungi</taxon>
        <taxon>Dikarya</taxon>
        <taxon>Basidiomycota</taxon>
        <taxon>Agaricomycotina</taxon>
        <taxon>Tremellomycetes</taxon>
        <taxon>Tremellales</taxon>
        <taxon>Cryptococcaceae</taxon>
        <taxon>Cryptococcus</taxon>
    </lineage>
</organism>
<evidence type="ECO:0000313" key="2">
    <source>
        <dbReference type="EMBL" id="TYJ57415.1"/>
    </source>
</evidence>
<keyword evidence="3" id="KW-1185">Reference proteome</keyword>
<sequence>MDYTPADDTLEEGPLDTQDEFYPFSAVEHSTAYSQDPNLSSTAGQDNSLAGTGQDDSIQPGVISAYDGGPSSFNRRGDPWHYNQYMSVSDYWQNMPQDGADEACVNPSDLSLEPALDTDGEAPEINSKAIKQQTTPYGSLCATHPVGSEVPRGNSFAMRTGKGWLMSQCGRSQKCVTSLIKAGALDETDQKIIQDERRKMNAERKAEKERKAGQTRK</sequence>
<dbReference type="Proteomes" id="UP000322245">
    <property type="component" value="Unassembled WGS sequence"/>
</dbReference>
<dbReference type="EMBL" id="NIDF01000013">
    <property type="protein sequence ID" value="TYJ57415.1"/>
    <property type="molecule type" value="Genomic_DNA"/>
</dbReference>
<name>A0A5D3B191_9TREE</name>
<gene>
    <name evidence="2" type="ORF">B9479_001955</name>
</gene>
<feature type="compositionally biased region" description="Polar residues" evidence="1">
    <location>
        <begin position="31"/>
        <end position="57"/>
    </location>
</feature>
<accession>A0A5D3B191</accession>
<comment type="caution">
    <text evidence="2">The sequence shown here is derived from an EMBL/GenBank/DDBJ whole genome shotgun (WGS) entry which is preliminary data.</text>
</comment>
<proteinExistence type="predicted"/>
<feature type="region of interest" description="Disordered" evidence="1">
    <location>
        <begin position="1"/>
        <end position="65"/>
    </location>
</feature>
<reference evidence="2 3" key="1">
    <citation type="submission" date="2017-05" db="EMBL/GenBank/DDBJ databases">
        <title>The Genome Sequence of Tsuchiyaea wingfieldii DSM 27421.</title>
        <authorList>
            <person name="Cuomo C."/>
            <person name="Passer A."/>
            <person name="Billmyre B."/>
            <person name="Heitman J."/>
        </authorList>
    </citation>
    <scope>NUCLEOTIDE SEQUENCE [LARGE SCALE GENOMIC DNA]</scope>
    <source>
        <strain evidence="2 3">DSM 27421</strain>
    </source>
</reference>
<dbReference type="AlphaFoldDB" id="A0A5D3B191"/>